<evidence type="ECO:0008006" key="4">
    <source>
        <dbReference type="Google" id="ProtNLM"/>
    </source>
</evidence>
<organism evidence="2 3">
    <name type="scientific">Domibacillus antri</name>
    <dbReference type="NCBI Taxonomy" id="1714264"/>
    <lineage>
        <taxon>Bacteria</taxon>
        <taxon>Bacillati</taxon>
        <taxon>Bacillota</taxon>
        <taxon>Bacilli</taxon>
        <taxon>Bacillales</taxon>
        <taxon>Bacillaceae</taxon>
        <taxon>Domibacillus</taxon>
    </lineage>
</organism>
<protein>
    <recommendedName>
        <fullName evidence="4">DUF3828 domain-containing protein</fullName>
    </recommendedName>
</protein>
<keyword evidence="3" id="KW-1185">Reference proteome</keyword>
<dbReference type="AlphaFoldDB" id="A0A1Q8Q1U9"/>
<feature type="region of interest" description="Disordered" evidence="1">
    <location>
        <begin position="1"/>
        <end position="53"/>
    </location>
</feature>
<evidence type="ECO:0000313" key="3">
    <source>
        <dbReference type="Proteomes" id="UP000185568"/>
    </source>
</evidence>
<evidence type="ECO:0000313" key="2">
    <source>
        <dbReference type="EMBL" id="OLN21316.1"/>
    </source>
</evidence>
<dbReference type="RefSeq" id="WP_075399634.1">
    <property type="nucleotide sequence ID" value="NZ_MSDU01000056.1"/>
</dbReference>
<feature type="compositionally biased region" description="Basic and acidic residues" evidence="1">
    <location>
        <begin position="1"/>
        <end position="13"/>
    </location>
</feature>
<sequence>MNKGEKKEEKNEIEQAAGSDQEDPVATTENEEENPYDQKEHFSEKELKDSQETAVEFSKAFHNYDSDNPTSYLENAKPYMADALYEKQKKALRRETLERAYLTAETTDVTQVSNTSENVVRWNVMVRGIAKSVDGKTSETEDWYLVSLKFIDGEWKVEDVRVNVPN</sequence>
<name>A0A1Q8Q1U9_9BACI</name>
<gene>
    <name evidence="2" type="ORF">BTO30_15670</name>
</gene>
<proteinExistence type="predicted"/>
<feature type="compositionally biased region" description="Basic and acidic residues" evidence="1">
    <location>
        <begin position="36"/>
        <end position="51"/>
    </location>
</feature>
<reference evidence="2 3" key="1">
    <citation type="submission" date="2016-12" db="EMBL/GenBank/DDBJ databases">
        <title>Domibacillus antri genome sequencing.</title>
        <authorList>
            <person name="Verma A."/>
            <person name="Krishnamurthi S."/>
        </authorList>
    </citation>
    <scope>NUCLEOTIDE SEQUENCE [LARGE SCALE GENOMIC DNA]</scope>
    <source>
        <strain evidence="2 3">XD80</strain>
    </source>
</reference>
<evidence type="ECO:0000256" key="1">
    <source>
        <dbReference type="SAM" id="MobiDB-lite"/>
    </source>
</evidence>
<dbReference type="EMBL" id="MSDU01000056">
    <property type="protein sequence ID" value="OLN21316.1"/>
    <property type="molecule type" value="Genomic_DNA"/>
</dbReference>
<accession>A0A1Q8Q1U9</accession>
<dbReference type="Proteomes" id="UP000185568">
    <property type="component" value="Unassembled WGS sequence"/>
</dbReference>
<dbReference type="OrthoDB" id="2864897at2"/>
<comment type="caution">
    <text evidence="2">The sequence shown here is derived from an EMBL/GenBank/DDBJ whole genome shotgun (WGS) entry which is preliminary data.</text>
</comment>